<evidence type="ECO:0000313" key="1">
    <source>
        <dbReference type="EMBL" id="KAK8147726.1"/>
    </source>
</evidence>
<protein>
    <submittedName>
        <fullName evidence="1">Uncharacterized protein</fullName>
    </submittedName>
</protein>
<dbReference type="Gene3D" id="2.130.10.10">
    <property type="entry name" value="YVTN repeat-like/Quinoprotein amine dehydrogenase"/>
    <property type="match status" value="1"/>
</dbReference>
<gene>
    <name evidence="1" type="ORF">G3M48_001149</name>
</gene>
<evidence type="ECO:0000313" key="2">
    <source>
        <dbReference type="Proteomes" id="UP001397290"/>
    </source>
</evidence>
<sequence>MKDLEHLQGASVLPQGSNVTHYAADEVRLSTGPPGSPPQYLFASTRGRANNTNGYVSAFKLDTEGKLVHTKAIDL</sequence>
<name>A0AAW0S0K5_9HYPO</name>
<organism evidence="1 2">
    <name type="scientific">Beauveria asiatica</name>
    <dbReference type="NCBI Taxonomy" id="1069075"/>
    <lineage>
        <taxon>Eukaryota</taxon>
        <taxon>Fungi</taxon>
        <taxon>Dikarya</taxon>
        <taxon>Ascomycota</taxon>
        <taxon>Pezizomycotina</taxon>
        <taxon>Sordariomycetes</taxon>
        <taxon>Hypocreomycetidae</taxon>
        <taxon>Hypocreales</taxon>
        <taxon>Cordycipitaceae</taxon>
        <taxon>Beauveria</taxon>
    </lineage>
</organism>
<comment type="caution">
    <text evidence="1">The sequence shown here is derived from an EMBL/GenBank/DDBJ whole genome shotgun (WGS) entry which is preliminary data.</text>
</comment>
<accession>A0AAW0S0K5</accession>
<reference evidence="1 2" key="1">
    <citation type="submission" date="2020-02" db="EMBL/GenBank/DDBJ databases">
        <title>Comparative genomics of the hypocrealean fungal genus Beauvera.</title>
        <authorList>
            <person name="Showalter D.N."/>
            <person name="Bushley K.E."/>
            <person name="Rehner S.A."/>
        </authorList>
    </citation>
    <scope>NUCLEOTIDE SEQUENCE [LARGE SCALE GENOMIC DNA]</scope>
    <source>
        <strain evidence="1 2">ARSEF4384</strain>
    </source>
</reference>
<proteinExistence type="predicted"/>
<keyword evidence="2" id="KW-1185">Reference proteome</keyword>
<dbReference type="EMBL" id="JAAHCF010000130">
    <property type="protein sequence ID" value="KAK8147726.1"/>
    <property type="molecule type" value="Genomic_DNA"/>
</dbReference>
<dbReference type="AlphaFoldDB" id="A0AAW0S0K5"/>
<dbReference type="InterPro" id="IPR015943">
    <property type="entry name" value="WD40/YVTN_repeat-like_dom_sf"/>
</dbReference>
<dbReference type="Proteomes" id="UP001397290">
    <property type="component" value="Unassembled WGS sequence"/>
</dbReference>